<dbReference type="EMBL" id="FAXA01000449">
    <property type="protein sequence ID" value="CUV03634.1"/>
    <property type="molecule type" value="Genomic_DNA"/>
</dbReference>
<dbReference type="SUPFAM" id="SSF53790">
    <property type="entry name" value="Tetrapyrrole methylase"/>
    <property type="match status" value="1"/>
</dbReference>
<gene>
    <name evidence="1" type="ORF">MGWOODY_Clf986</name>
</gene>
<accession>A0A160VBL0</accession>
<organism evidence="1">
    <name type="scientific">hydrothermal vent metagenome</name>
    <dbReference type="NCBI Taxonomy" id="652676"/>
    <lineage>
        <taxon>unclassified sequences</taxon>
        <taxon>metagenomes</taxon>
        <taxon>ecological metagenomes</taxon>
    </lineage>
</organism>
<dbReference type="GO" id="GO:0008168">
    <property type="term" value="F:methyltransferase activity"/>
    <property type="evidence" value="ECO:0007669"/>
    <property type="project" value="InterPro"/>
</dbReference>
<reference evidence="1" key="1">
    <citation type="submission" date="2015-10" db="EMBL/GenBank/DDBJ databases">
        <authorList>
            <person name="Gilbert D.G."/>
        </authorList>
    </citation>
    <scope>NUCLEOTIDE SEQUENCE</scope>
</reference>
<sequence length="266" mass="29599">MAPEQELTSLQRRARVLERLDEGYKNLHTSLEGLDPVDAFLGSRWSVWEVLNHLDTEKFVAALEQIVAGDEDMLPPFNTRETKLKADIAHLDDNYRRFRKLVESLTEAKMSQQVTAPNPENSFPGLTLLELVERSSGHWTAHSRQIVETRKYVEAFNARERAVTFIALDPDRPSELGVLAVGLLKHADYVAGTPEALDAVRNSASGTELILNGKNTNEILSRLGRDARAGLWSVVCTIGNPSESHPEVLKAAEQHCDKVVIQQAGK</sequence>
<dbReference type="InterPro" id="IPR034660">
    <property type="entry name" value="DinB/YfiT-like"/>
</dbReference>
<proteinExistence type="predicted"/>
<name>A0A160VBL0_9ZZZZ</name>
<dbReference type="SUPFAM" id="SSF109854">
    <property type="entry name" value="DinB/YfiT-like putative metalloenzymes"/>
    <property type="match status" value="1"/>
</dbReference>
<dbReference type="AlphaFoldDB" id="A0A160VBL0"/>
<protein>
    <recommendedName>
        <fullName evidence="2">DinB-like domain-containing protein</fullName>
    </recommendedName>
</protein>
<dbReference type="InterPro" id="IPR035996">
    <property type="entry name" value="4pyrrol_Methylase_sf"/>
</dbReference>
<evidence type="ECO:0008006" key="2">
    <source>
        <dbReference type="Google" id="ProtNLM"/>
    </source>
</evidence>
<evidence type="ECO:0000313" key="1">
    <source>
        <dbReference type="EMBL" id="CUV03634.1"/>
    </source>
</evidence>
<dbReference type="Gene3D" id="1.20.120.450">
    <property type="entry name" value="dinb family like domain"/>
    <property type="match status" value="1"/>
</dbReference>